<evidence type="ECO:0000313" key="1">
    <source>
        <dbReference type="EMBL" id="KAL0939296.1"/>
    </source>
</evidence>
<gene>
    <name evidence="1" type="ORF">CTRU02_205906</name>
</gene>
<keyword evidence="2" id="KW-1185">Reference proteome</keyword>
<sequence>MSISTPMVVECWLWYGLAVSAVVIRFISQYLVRKRNFIKEIPVDDFLMLLIAVIYTTAISSLFKYFDIAAHVDFENVTPHNNFVTGRRLGILNILAETSIQTTLWGNKCCILLLYFRLALFGHHRTLWIVVSAYIGLAYVTVMVALYGGWCRPFSDYLVLQPGNMECLTWRHYNILQMTLNLSTDLLLLAIPVTLISRLKMKIGKKILLVCLFSLGIFVMLAAIFMKLSVFLDSDSPVWFLWSVREVSTAMIVGNLSLCMPIARTWWRFFFPGSSNTTGNKSSASSAARTTKKSTSAGSSEGDCGESYKLSSPTSRTHDDIEIMGKTEVRSSHQRLSLDEEDV</sequence>
<reference evidence="1 2" key="1">
    <citation type="journal article" date="2020" name="Phytopathology">
        <title>Genome Sequence Resources of Colletotrichum truncatum, C. plurivorum, C. musicola, and C. sojae: Four Species Pathogenic to Soybean (Glycine max).</title>
        <authorList>
            <person name="Rogerio F."/>
            <person name="Boufleur T.R."/>
            <person name="Ciampi-Guillardi M."/>
            <person name="Sukno S.A."/>
            <person name="Thon M.R."/>
            <person name="Massola Junior N.S."/>
            <person name="Baroncelli R."/>
        </authorList>
    </citation>
    <scope>NUCLEOTIDE SEQUENCE [LARGE SCALE GENOMIC DNA]</scope>
    <source>
        <strain evidence="1 2">CMES1059</strain>
    </source>
</reference>
<accession>A0ACC3Z5C3</accession>
<name>A0ACC3Z5C3_COLTU</name>
<protein>
    <submittedName>
        <fullName evidence="1">UbiD family decarboxylase</fullName>
    </submittedName>
</protein>
<comment type="caution">
    <text evidence="1">The sequence shown here is derived from an EMBL/GenBank/DDBJ whole genome shotgun (WGS) entry which is preliminary data.</text>
</comment>
<proteinExistence type="predicted"/>
<organism evidence="1 2">
    <name type="scientific">Colletotrichum truncatum</name>
    <name type="common">Anthracnose fungus</name>
    <name type="synonym">Colletotrichum capsici</name>
    <dbReference type="NCBI Taxonomy" id="5467"/>
    <lineage>
        <taxon>Eukaryota</taxon>
        <taxon>Fungi</taxon>
        <taxon>Dikarya</taxon>
        <taxon>Ascomycota</taxon>
        <taxon>Pezizomycotina</taxon>
        <taxon>Sordariomycetes</taxon>
        <taxon>Hypocreomycetidae</taxon>
        <taxon>Glomerellales</taxon>
        <taxon>Glomerellaceae</taxon>
        <taxon>Colletotrichum</taxon>
        <taxon>Colletotrichum truncatum species complex</taxon>
    </lineage>
</organism>
<dbReference type="Proteomes" id="UP000805649">
    <property type="component" value="Unassembled WGS sequence"/>
</dbReference>
<evidence type="ECO:0000313" key="2">
    <source>
        <dbReference type="Proteomes" id="UP000805649"/>
    </source>
</evidence>
<dbReference type="EMBL" id="VUJX02000003">
    <property type="protein sequence ID" value="KAL0939296.1"/>
    <property type="molecule type" value="Genomic_DNA"/>
</dbReference>